<dbReference type="GO" id="GO:0004372">
    <property type="term" value="F:glycine hydroxymethyltransferase activity"/>
    <property type="evidence" value="ECO:0007669"/>
    <property type="project" value="UniProtKB-EC"/>
</dbReference>
<organism evidence="8 9">
    <name type="scientific">Candidatus Magnetominusculus xianensis</name>
    <dbReference type="NCBI Taxonomy" id="1748249"/>
    <lineage>
        <taxon>Bacteria</taxon>
        <taxon>Pseudomonadati</taxon>
        <taxon>Nitrospirota</taxon>
        <taxon>Nitrospiria</taxon>
        <taxon>Nitrospirales</taxon>
        <taxon>Nitrospiraceae</taxon>
        <taxon>Candidatus Magnetominusculus</taxon>
    </lineage>
</organism>
<dbReference type="InterPro" id="IPR015424">
    <property type="entry name" value="PyrdxlP-dep_Trfase"/>
</dbReference>
<reference evidence="8 9" key="1">
    <citation type="submission" date="2015-11" db="EMBL/GenBank/DDBJ databases">
        <authorList>
            <person name="Lin W."/>
        </authorList>
    </citation>
    <scope>NUCLEOTIDE SEQUENCE [LARGE SCALE GENOMIC DNA]</scope>
    <source>
        <strain evidence="8 9">HCH-1</strain>
    </source>
</reference>
<dbReference type="EMBL" id="LNQR01000119">
    <property type="protein sequence ID" value="KWT78179.1"/>
    <property type="molecule type" value="Genomic_DNA"/>
</dbReference>
<comment type="similarity">
    <text evidence="2 6">Belongs to the SHMT family.</text>
</comment>
<dbReference type="Gene3D" id="3.40.640.10">
    <property type="entry name" value="Type I PLP-dependent aspartate aminotransferase-like (Major domain)"/>
    <property type="match status" value="1"/>
</dbReference>
<evidence type="ECO:0000256" key="6">
    <source>
        <dbReference type="HAMAP-Rule" id="MF_00051"/>
    </source>
</evidence>
<dbReference type="Proteomes" id="UP000060487">
    <property type="component" value="Unassembled WGS sequence"/>
</dbReference>
<dbReference type="NCBIfam" id="NF000586">
    <property type="entry name" value="PRK00011.1"/>
    <property type="match status" value="1"/>
</dbReference>
<comment type="pathway">
    <text evidence="6">One-carbon metabolism; tetrahydrofolate interconversion.</text>
</comment>
<comment type="subcellular location">
    <subcellularLocation>
        <location evidence="6">Cytoplasm</location>
    </subcellularLocation>
</comment>
<evidence type="ECO:0000256" key="4">
    <source>
        <dbReference type="ARBA" id="ARBA00022679"/>
    </source>
</evidence>
<dbReference type="InterPro" id="IPR015421">
    <property type="entry name" value="PyrdxlP-dep_Trfase_major"/>
</dbReference>
<comment type="cofactor">
    <cofactor evidence="1 6">
        <name>pyridoxal 5'-phosphate</name>
        <dbReference type="ChEBI" id="CHEBI:597326"/>
    </cofactor>
</comment>
<dbReference type="Pfam" id="PF00464">
    <property type="entry name" value="SHMT"/>
    <property type="match status" value="1"/>
</dbReference>
<feature type="site" description="Plays an important role in substrate specificity" evidence="6">
    <location>
        <position position="229"/>
    </location>
</feature>
<keyword evidence="4 6" id="KW-0808">Transferase</keyword>
<comment type="caution">
    <text evidence="6">Lacks conserved residue(s) required for the propagation of feature annotation.</text>
</comment>
<comment type="caution">
    <text evidence="8">The sequence shown here is derived from an EMBL/GenBank/DDBJ whole genome shotgun (WGS) entry which is preliminary data.</text>
</comment>
<comment type="subunit">
    <text evidence="6">Homodimer.</text>
</comment>
<feature type="binding site" evidence="6">
    <location>
        <begin position="125"/>
        <end position="127"/>
    </location>
    <ligand>
        <name>(6S)-5,6,7,8-tetrahydrofolate</name>
        <dbReference type="ChEBI" id="CHEBI:57453"/>
    </ligand>
</feature>
<dbReference type="InterPro" id="IPR049943">
    <property type="entry name" value="Ser_HO-MeTrfase-like"/>
</dbReference>
<evidence type="ECO:0000256" key="1">
    <source>
        <dbReference type="ARBA" id="ARBA00001933"/>
    </source>
</evidence>
<keyword evidence="9" id="KW-1185">Reference proteome</keyword>
<keyword evidence="3 6" id="KW-0554">One-carbon metabolism</keyword>
<dbReference type="EC" id="2.1.2.1" evidence="6"/>
<dbReference type="HAMAP" id="MF_00051">
    <property type="entry name" value="SHMT"/>
    <property type="match status" value="1"/>
</dbReference>
<evidence type="ECO:0000313" key="9">
    <source>
        <dbReference type="Proteomes" id="UP000060487"/>
    </source>
</evidence>
<evidence type="ECO:0000256" key="5">
    <source>
        <dbReference type="ARBA" id="ARBA00022898"/>
    </source>
</evidence>
<dbReference type="InterPro" id="IPR019798">
    <property type="entry name" value="Ser_HO-MeTrfase_PLP_BS"/>
</dbReference>
<keyword evidence="6" id="KW-0963">Cytoplasm</keyword>
<feature type="modified residue" description="N6-(pyridoxal phosphate)lysine" evidence="6">
    <location>
        <position position="230"/>
    </location>
</feature>
<feature type="binding site" evidence="6">
    <location>
        <position position="121"/>
    </location>
    <ligand>
        <name>(6S)-5,6,7,8-tetrahydrofolate</name>
        <dbReference type="ChEBI" id="CHEBI:57453"/>
    </ligand>
</feature>
<gene>
    <name evidence="6" type="primary">glyA</name>
    <name evidence="8" type="ORF">ASN18_2993</name>
</gene>
<comment type="function">
    <text evidence="6">Catalyzes the reversible interconversion of serine and glycine with tetrahydrofolate (THF) serving as the one-carbon carrier. This reaction serves as the major source of one-carbon groups required for the biosynthesis of purines, thymidylate, methionine, and other important biomolecules. Also exhibits THF-independent aldolase activity toward beta-hydroxyamino acids, producing glycine and aldehydes, via a retro-aldol mechanism.</text>
</comment>
<proteinExistence type="inferred from homology"/>
<accession>A0ABR5SBT3</accession>
<protein>
    <recommendedName>
        <fullName evidence="6">Serine hydroxymethyltransferase</fullName>
        <shortName evidence="6">SHMT</shortName>
        <shortName evidence="6">Serine methylase</shortName>
        <ecNumber evidence="6">2.1.2.1</ecNumber>
    </recommendedName>
</protein>
<feature type="domain" description="Serine hydroxymethyltransferase-like" evidence="7">
    <location>
        <begin position="8"/>
        <end position="384"/>
    </location>
</feature>
<dbReference type="CDD" id="cd00378">
    <property type="entry name" value="SHMT"/>
    <property type="match status" value="1"/>
</dbReference>
<comment type="pathway">
    <text evidence="6">Amino-acid biosynthesis; glycine biosynthesis; glycine from L-serine: step 1/1.</text>
</comment>
<name>A0ABR5SBT3_9BACT</name>
<dbReference type="InterPro" id="IPR015422">
    <property type="entry name" value="PyrdxlP-dep_Trfase_small"/>
</dbReference>
<dbReference type="InterPro" id="IPR001085">
    <property type="entry name" value="Ser_HO-MeTrfase"/>
</dbReference>
<dbReference type="PIRSF" id="PIRSF000412">
    <property type="entry name" value="SHMT"/>
    <property type="match status" value="1"/>
</dbReference>
<dbReference type="Gene3D" id="3.90.1150.10">
    <property type="entry name" value="Aspartate Aminotransferase, domain 1"/>
    <property type="match status" value="1"/>
</dbReference>
<feature type="binding site" evidence="6">
    <location>
        <position position="244"/>
    </location>
    <ligand>
        <name>(6S)-5,6,7,8-tetrahydrofolate</name>
        <dbReference type="ChEBI" id="CHEBI:57453"/>
    </ligand>
</feature>
<keyword evidence="5 6" id="KW-0663">Pyridoxal phosphate</keyword>
<sequence>MNPKLDAIKQSDPETYDAIMGELQREQNKLILIASENYASPAVMEAQGSVFTNKYAEGYTNKRYYGGCEYVDIVESLAINRAKEIFAAEHVNVQAHSGSQANMSVFFSALRPGDKILGMDLRHGGHLTHGATVNFSGMIYENVFYGVDKETGYIDYEVVREQAIKHMPKMIVAGASAYSRTIDFKRFSAIAAEVNATLLADIAHIAGLVAAGLHPSPVPYADFVTSSTHKTLRGPRGGMIMCKEKYAKSIDKAVFPGVQGGPLMHVIAAKAVAFKEVLTDGFKAYQEQIIKNAQRLSNELKLRGYKIISGGTDTHLMLIDLRTKNITGREAEEALGLADITVNKNSIPYDDKPATVTSGIRLGTPALTTRGFTEGDMAVVADIIDKVITGHGQPNDSANVEAQRQRVKELCQKKPIYV</sequence>
<comment type="catalytic activity">
    <reaction evidence="6">
        <text>(6R)-5,10-methylene-5,6,7,8-tetrahydrofolate + glycine + H2O = (6S)-5,6,7,8-tetrahydrofolate + L-serine</text>
        <dbReference type="Rhea" id="RHEA:15481"/>
        <dbReference type="ChEBI" id="CHEBI:15377"/>
        <dbReference type="ChEBI" id="CHEBI:15636"/>
        <dbReference type="ChEBI" id="CHEBI:33384"/>
        <dbReference type="ChEBI" id="CHEBI:57305"/>
        <dbReference type="ChEBI" id="CHEBI:57453"/>
        <dbReference type="EC" id="2.1.2.1"/>
    </reaction>
</comment>
<evidence type="ECO:0000313" key="8">
    <source>
        <dbReference type="EMBL" id="KWT78179.1"/>
    </source>
</evidence>
<dbReference type="PANTHER" id="PTHR11680:SF35">
    <property type="entry name" value="SERINE HYDROXYMETHYLTRANSFERASE 1"/>
    <property type="match status" value="1"/>
</dbReference>
<dbReference type="InterPro" id="IPR039429">
    <property type="entry name" value="SHMT-like_dom"/>
</dbReference>
<evidence type="ECO:0000256" key="3">
    <source>
        <dbReference type="ARBA" id="ARBA00022563"/>
    </source>
</evidence>
<dbReference type="SUPFAM" id="SSF53383">
    <property type="entry name" value="PLP-dependent transferases"/>
    <property type="match status" value="1"/>
</dbReference>
<dbReference type="PANTHER" id="PTHR11680">
    <property type="entry name" value="SERINE HYDROXYMETHYLTRANSFERASE"/>
    <property type="match status" value="1"/>
</dbReference>
<keyword evidence="6" id="KW-0028">Amino-acid biosynthesis</keyword>
<evidence type="ECO:0000259" key="7">
    <source>
        <dbReference type="Pfam" id="PF00464"/>
    </source>
</evidence>
<dbReference type="RefSeq" id="WP_085053605.1">
    <property type="nucleotide sequence ID" value="NZ_LNQR01000119.1"/>
</dbReference>
<evidence type="ECO:0000256" key="2">
    <source>
        <dbReference type="ARBA" id="ARBA00006376"/>
    </source>
</evidence>
<dbReference type="PROSITE" id="PS00096">
    <property type="entry name" value="SHMT"/>
    <property type="match status" value="1"/>
</dbReference>